<name>A0A4Y2NH32_ARAVE</name>
<accession>A0A4Y2NH32</accession>
<gene>
    <name evidence="1" type="ORF">AVEN_49478_1</name>
</gene>
<protein>
    <submittedName>
        <fullName evidence="1">Uncharacterized protein</fullName>
    </submittedName>
</protein>
<dbReference type="OrthoDB" id="4327074at2759"/>
<dbReference type="AlphaFoldDB" id="A0A4Y2NH32"/>
<organism evidence="1 2">
    <name type="scientific">Araneus ventricosus</name>
    <name type="common">Orbweaver spider</name>
    <name type="synonym">Epeira ventricosa</name>
    <dbReference type="NCBI Taxonomy" id="182803"/>
    <lineage>
        <taxon>Eukaryota</taxon>
        <taxon>Metazoa</taxon>
        <taxon>Ecdysozoa</taxon>
        <taxon>Arthropoda</taxon>
        <taxon>Chelicerata</taxon>
        <taxon>Arachnida</taxon>
        <taxon>Araneae</taxon>
        <taxon>Araneomorphae</taxon>
        <taxon>Entelegynae</taxon>
        <taxon>Araneoidea</taxon>
        <taxon>Araneidae</taxon>
        <taxon>Araneus</taxon>
    </lineage>
</organism>
<keyword evidence="2" id="KW-1185">Reference proteome</keyword>
<evidence type="ECO:0000313" key="1">
    <source>
        <dbReference type="EMBL" id="GBN38758.1"/>
    </source>
</evidence>
<dbReference type="EMBL" id="BGPR01009235">
    <property type="protein sequence ID" value="GBN38758.1"/>
    <property type="molecule type" value="Genomic_DNA"/>
</dbReference>
<evidence type="ECO:0000313" key="2">
    <source>
        <dbReference type="Proteomes" id="UP000499080"/>
    </source>
</evidence>
<proteinExistence type="predicted"/>
<comment type="caution">
    <text evidence="1">The sequence shown here is derived from an EMBL/GenBank/DDBJ whole genome shotgun (WGS) entry which is preliminary data.</text>
</comment>
<reference evidence="1 2" key="1">
    <citation type="journal article" date="2019" name="Sci. Rep.">
        <title>Orb-weaving spider Araneus ventricosus genome elucidates the spidroin gene catalogue.</title>
        <authorList>
            <person name="Kono N."/>
            <person name="Nakamura H."/>
            <person name="Ohtoshi R."/>
            <person name="Moran D.A.P."/>
            <person name="Shinohara A."/>
            <person name="Yoshida Y."/>
            <person name="Fujiwara M."/>
            <person name="Mori M."/>
            <person name="Tomita M."/>
            <person name="Arakawa K."/>
        </authorList>
    </citation>
    <scope>NUCLEOTIDE SEQUENCE [LARGE SCALE GENOMIC DNA]</scope>
</reference>
<sequence length="219" mass="24779">MSKAYMLSYNKKDGDGASLHTVYGAGLHSVQTCPIDISFVRTGTSGTCITKSFPTPEDVRPFKKQGQGKEVTEVEEKANVNSYRYTYKNASQIEKEKSIKRKLASAHHTMSQLVRSTGTRYNNEKKISVDKKFKNKKNLVLKENLGNFEREKKQKNPRKLLILMTMKNCLCIYCLNPYEESTSGEQSINDNCFLEASVVGGLLKSLCEQINIGLWIDFL</sequence>
<dbReference type="Proteomes" id="UP000499080">
    <property type="component" value="Unassembled WGS sequence"/>
</dbReference>